<dbReference type="PROSITE" id="PS00107">
    <property type="entry name" value="PROTEIN_KINASE_ATP"/>
    <property type="match status" value="1"/>
</dbReference>
<feature type="compositionally biased region" description="Pro residues" evidence="8">
    <location>
        <begin position="318"/>
        <end position="328"/>
    </location>
</feature>
<evidence type="ECO:0000259" key="10">
    <source>
        <dbReference type="PROSITE" id="PS50078"/>
    </source>
</evidence>
<evidence type="ECO:0000313" key="12">
    <source>
        <dbReference type="Proteomes" id="UP001177023"/>
    </source>
</evidence>
<name>A0AA36CA51_9BILA</name>
<feature type="non-terminal residue" evidence="11">
    <location>
        <position position="1"/>
    </location>
</feature>
<dbReference type="InterPro" id="IPR011009">
    <property type="entry name" value="Kinase-like_dom_sf"/>
</dbReference>
<sequence length="632" mass="71917">MHSAPGQRRPARSGVPMIQPPQQIDDSYTRYVDPQYLGKGGFATVWLYRDDYKKQPYAIKIIAKAQLSRDSSVAKLHREIQLQSRCSHPNIVRYYHDMEDEQFHYLVLEYCKNGTLQQRIHRSQFRRLTSFEACTYLSGVIEAVLYLFEIHLLHRDLKPANVFLCDDRNIKLGDFGLAIDSLGPPSRSISGTPNYLAPEVLRRRGHSEHSEAWAIGCTLFCMLTGRPPFETPQLDCTYARIMKADYTWPQFDDGGPPIERSAMALVSGLLTIDPSSRVTVDGIRESLFYRINHQHPDERPPLTINCELEMPPAYQPSWPTPSPSPPSLNEPCYSPPEQQRIKVNGWDILRPTSQKWRPEKHSAQDSGVGSYPDLITPRPAWITRLQSYQNELTMIVQSHHRLVEIMPEAVLHVSRWVDYTNRQGFAFLLSDGSCSVNFCDGNYLALSPSSLIVRYGSDTFGESRTLSTYQAPPEIVEKARLAGEYRKYMMHNLAQAVDQGIWDRLGGPMSNQLPYVQDVWKSPTAVVFLLSNGAVQVNFMERHCKIIISPPTGYQPLMAVTVIEPNRAIRSYRVETRRPEPNAWRAMGPLIPLLAEMGPLMGDQLVRVRFPQPPASRAYPGLLNRIPRPLYA</sequence>
<dbReference type="PROSITE" id="PS50078">
    <property type="entry name" value="POLO_BOX"/>
    <property type="match status" value="1"/>
</dbReference>
<dbReference type="GO" id="GO:0005524">
    <property type="term" value="F:ATP binding"/>
    <property type="evidence" value="ECO:0007669"/>
    <property type="project" value="UniProtKB-UniRule"/>
</dbReference>
<evidence type="ECO:0000259" key="9">
    <source>
        <dbReference type="PROSITE" id="PS50011"/>
    </source>
</evidence>
<dbReference type="PANTHER" id="PTHR24345">
    <property type="entry name" value="SERINE/THREONINE-PROTEIN KINASE PLK"/>
    <property type="match status" value="1"/>
</dbReference>
<dbReference type="AlphaFoldDB" id="A0AA36CA51"/>
<feature type="binding site" evidence="6">
    <location>
        <position position="64"/>
    </location>
    <ligand>
        <name>ATP</name>
        <dbReference type="ChEBI" id="CHEBI:30616"/>
    </ligand>
</feature>
<evidence type="ECO:0000256" key="1">
    <source>
        <dbReference type="ARBA" id="ARBA00022527"/>
    </source>
</evidence>
<dbReference type="InterPro" id="IPR036947">
    <property type="entry name" value="POLO_box_dom_sf"/>
</dbReference>
<dbReference type="GO" id="GO:0000922">
    <property type="term" value="C:spindle pole"/>
    <property type="evidence" value="ECO:0007669"/>
    <property type="project" value="TreeGrafter"/>
</dbReference>
<keyword evidence="2 7" id="KW-0808">Transferase</keyword>
<reference evidence="11" key="1">
    <citation type="submission" date="2023-06" db="EMBL/GenBank/DDBJ databases">
        <authorList>
            <person name="Delattre M."/>
        </authorList>
    </citation>
    <scope>NUCLEOTIDE SEQUENCE</scope>
    <source>
        <strain evidence="11">AF72</strain>
    </source>
</reference>
<keyword evidence="12" id="KW-1185">Reference proteome</keyword>
<dbReference type="FunFam" id="3.30.200.20:FF:000042">
    <property type="entry name" value="Aurora kinase A"/>
    <property type="match status" value="1"/>
</dbReference>
<keyword evidence="3 6" id="KW-0547">Nucleotide-binding</keyword>
<dbReference type="EMBL" id="CATQJA010000898">
    <property type="protein sequence ID" value="CAJ0564628.1"/>
    <property type="molecule type" value="Genomic_DNA"/>
</dbReference>
<dbReference type="SUPFAM" id="SSF56112">
    <property type="entry name" value="Protein kinase-like (PK-like)"/>
    <property type="match status" value="1"/>
</dbReference>
<dbReference type="Pfam" id="PF00069">
    <property type="entry name" value="Pkinase"/>
    <property type="match status" value="1"/>
</dbReference>
<evidence type="ECO:0000256" key="6">
    <source>
        <dbReference type="PROSITE-ProRule" id="PRU10141"/>
    </source>
</evidence>
<evidence type="ECO:0000313" key="11">
    <source>
        <dbReference type="EMBL" id="CAJ0564628.1"/>
    </source>
</evidence>
<dbReference type="GO" id="GO:0007052">
    <property type="term" value="P:mitotic spindle organization"/>
    <property type="evidence" value="ECO:0007669"/>
    <property type="project" value="TreeGrafter"/>
</dbReference>
<dbReference type="SMART" id="SM00220">
    <property type="entry name" value="S_TKc"/>
    <property type="match status" value="1"/>
</dbReference>
<organism evidence="11 12">
    <name type="scientific">Mesorhabditis spiculigera</name>
    <dbReference type="NCBI Taxonomy" id="96644"/>
    <lineage>
        <taxon>Eukaryota</taxon>
        <taxon>Metazoa</taxon>
        <taxon>Ecdysozoa</taxon>
        <taxon>Nematoda</taxon>
        <taxon>Chromadorea</taxon>
        <taxon>Rhabditida</taxon>
        <taxon>Rhabditina</taxon>
        <taxon>Rhabditomorpha</taxon>
        <taxon>Rhabditoidea</taxon>
        <taxon>Rhabditidae</taxon>
        <taxon>Mesorhabditinae</taxon>
        <taxon>Mesorhabditis</taxon>
    </lineage>
</organism>
<accession>A0AA36CA51</accession>
<dbReference type="Gene3D" id="1.10.510.10">
    <property type="entry name" value="Transferase(Phosphotransferase) domain 1"/>
    <property type="match status" value="1"/>
</dbReference>
<gene>
    <name evidence="11" type="ORF">MSPICULIGERA_LOCUS3302</name>
</gene>
<evidence type="ECO:0000256" key="3">
    <source>
        <dbReference type="ARBA" id="ARBA00022741"/>
    </source>
</evidence>
<evidence type="ECO:0000256" key="4">
    <source>
        <dbReference type="ARBA" id="ARBA00022777"/>
    </source>
</evidence>
<feature type="domain" description="Protein kinase" evidence="9">
    <location>
        <begin position="31"/>
        <end position="289"/>
    </location>
</feature>
<proteinExistence type="inferred from homology"/>
<dbReference type="EC" id="2.7.11.21" evidence="7"/>
<feature type="region of interest" description="Disordered" evidence="8">
    <location>
        <begin position="313"/>
        <end position="334"/>
    </location>
</feature>
<comment type="catalytic activity">
    <reaction evidence="7">
        <text>L-threonyl-[protein] + ATP = O-phospho-L-threonyl-[protein] + ADP + H(+)</text>
        <dbReference type="Rhea" id="RHEA:46608"/>
        <dbReference type="Rhea" id="RHEA-COMP:11060"/>
        <dbReference type="Rhea" id="RHEA-COMP:11605"/>
        <dbReference type="ChEBI" id="CHEBI:15378"/>
        <dbReference type="ChEBI" id="CHEBI:30013"/>
        <dbReference type="ChEBI" id="CHEBI:30616"/>
        <dbReference type="ChEBI" id="CHEBI:61977"/>
        <dbReference type="ChEBI" id="CHEBI:456216"/>
        <dbReference type="EC" id="2.7.11.21"/>
    </reaction>
</comment>
<dbReference type="InterPro" id="IPR017441">
    <property type="entry name" value="Protein_kinase_ATP_BS"/>
</dbReference>
<dbReference type="InterPro" id="IPR033701">
    <property type="entry name" value="POLO_box_1"/>
</dbReference>
<dbReference type="PANTHER" id="PTHR24345:SF0">
    <property type="entry name" value="CELL CYCLE SERINE_THREONINE-PROTEIN KINASE CDC5_MSD2"/>
    <property type="match status" value="1"/>
</dbReference>
<dbReference type="Pfam" id="PF00659">
    <property type="entry name" value="POLO_box"/>
    <property type="match status" value="2"/>
</dbReference>
<dbReference type="GO" id="GO:0000776">
    <property type="term" value="C:kinetochore"/>
    <property type="evidence" value="ECO:0007669"/>
    <property type="project" value="TreeGrafter"/>
</dbReference>
<feature type="domain" description="POLO box" evidence="10">
    <location>
        <begin position="412"/>
        <end position="491"/>
    </location>
</feature>
<dbReference type="PROSITE" id="PS50011">
    <property type="entry name" value="PROTEIN_KINASE_DOM"/>
    <property type="match status" value="1"/>
</dbReference>
<evidence type="ECO:0000256" key="5">
    <source>
        <dbReference type="ARBA" id="ARBA00022840"/>
    </source>
</evidence>
<evidence type="ECO:0000256" key="8">
    <source>
        <dbReference type="SAM" id="MobiDB-lite"/>
    </source>
</evidence>
<dbReference type="Gene3D" id="3.30.1120.30">
    <property type="entry name" value="POLO box domain"/>
    <property type="match status" value="2"/>
</dbReference>
<dbReference type="CDD" id="cd13118">
    <property type="entry name" value="POLO_box_1"/>
    <property type="match status" value="1"/>
</dbReference>
<feature type="region of interest" description="Disordered" evidence="8">
    <location>
        <begin position="1"/>
        <end position="21"/>
    </location>
</feature>
<dbReference type="SUPFAM" id="SSF82615">
    <property type="entry name" value="Polo-box domain"/>
    <property type="match status" value="2"/>
</dbReference>
<protein>
    <recommendedName>
        <fullName evidence="7">Serine/threonine-protein kinase PLK</fullName>
        <ecNumber evidence="7">2.7.11.21</ecNumber>
    </recommendedName>
    <alternativeName>
        <fullName evidence="7">Polo-like kinase</fullName>
    </alternativeName>
</protein>
<evidence type="ECO:0000256" key="7">
    <source>
        <dbReference type="RuleBase" id="RU361162"/>
    </source>
</evidence>
<keyword evidence="4 7" id="KW-0418">Kinase</keyword>
<dbReference type="GO" id="GO:0004674">
    <property type="term" value="F:protein serine/threonine kinase activity"/>
    <property type="evidence" value="ECO:0007669"/>
    <property type="project" value="UniProtKB-KW"/>
</dbReference>
<evidence type="ECO:0000256" key="2">
    <source>
        <dbReference type="ARBA" id="ARBA00022679"/>
    </source>
</evidence>
<dbReference type="PROSITE" id="PS00108">
    <property type="entry name" value="PROTEIN_KINASE_ST"/>
    <property type="match status" value="1"/>
</dbReference>
<dbReference type="GO" id="GO:0005634">
    <property type="term" value="C:nucleus"/>
    <property type="evidence" value="ECO:0007669"/>
    <property type="project" value="TreeGrafter"/>
</dbReference>
<keyword evidence="1 7" id="KW-0723">Serine/threonine-protein kinase</keyword>
<keyword evidence="5 6" id="KW-0067">ATP-binding</keyword>
<dbReference type="GO" id="GO:0005737">
    <property type="term" value="C:cytoplasm"/>
    <property type="evidence" value="ECO:0007669"/>
    <property type="project" value="TreeGrafter"/>
</dbReference>
<comment type="similarity">
    <text evidence="7">Belongs to the protein kinase superfamily. Ser/Thr protein kinase family. CDC5/Polo subfamily.</text>
</comment>
<dbReference type="InterPro" id="IPR000959">
    <property type="entry name" value="POLO_box_dom"/>
</dbReference>
<dbReference type="InterPro" id="IPR000719">
    <property type="entry name" value="Prot_kinase_dom"/>
</dbReference>
<dbReference type="Proteomes" id="UP001177023">
    <property type="component" value="Unassembled WGS sequence"/>
</dbReference>
<dbReference type="InterPro" id="IPR008271">
    <property type="entry name" value="Ser/Thr_kinase_AS"/>
</dbReference>
<comment type="caution">
    <text evidence="11">The sequence shown here is derived from an EMBL/GenBank/DDBJ whole genome shotgun (WGS) entry which is preliminary data.</text>
</comment>